<evidence type="ECO:0000259" key="1">
    <source>
        <dbReference type="PROSITE" id="PS50835"/>
    </source>
</evidence>
<accession>A0A8D9BNE3</accession>
<dbReference type="SUPFAM" id="SSF48726">
    <property type="entry name" value="Immunoglobulin"/>
    <property type="match status" value="1"/>
</dbReference>
<name>A0A8D9BNE3_9HEMI</name>
<dbReference type="InterPro" id="IPR003598">
    <property type="entry name" value="Ig_sub2"/>
</dbReference>
<dbReference type="PROSITE" id="PS50835">
    <property type="entry name" value="IG_LIKE"/>
    <property type="match status" value="1"/>
</dbReference>
<dbReference type="InterPro" id="IPR003599">
    <property type="entry name" value="Ig_sub"/>
</dbReference>
<dbReference type="FunFam" id="2.60.40.10:FF:000333">
    <property type="entry name" value="Down syndrome cell adhesion molecule"/>
    <property type="match status" value="1"/>
</dbReference>
<dbReference type="InterPro" id="IPR007110">
    <property type="entry name" value="Ig-like_dom"/>
</dbReference>
<dbReference type="InterPro" id="IPR013783">
    <property type="entry name" value="Ig-like_fold"/>
</dbReference>
<organism evidence="2">
    <name type="scientific">Cacopsylla melanoneura</name>
    <dbReference type="NCBI Taxonomy" id="428564"/>
    <lineage>
        <taxon>Eukaryota</taxon>
        <taxon>Metazoa</taxon>
        <taxon>Ecdysozoa</taxon>
        <taxon>Arthropoda</taxon>
        <taxon>Hexapoda</taxon>
        <taxon>Insecta</taxon>
        <taxon>Pterygota</taxon>
        <taxon>Neoptera</taxon>
        <taxon>Paraneoptera</taxon>
        <taxon>Hemiptera</taxon>
        <taxon>Sternorrhyncha</taxon>
        <taxon>Psylloidea</taxon>
        <taxon>Psyllidae</taxon>
        <taxon>Psyllinae</taxon>
        <taxon>Cacopsylla</taxon>
    </lineage>
</organism>
<dbReference type="Gene3D" id="2.60.40.10">
    <property type="entry name" value="Immunoglobulins"/>
    <property type="match status" value="1"/>
</dbReference>
<dbReference type="EMBL" id="HBUF01660785">
    <property type="protein sequence ID" value="CAG6788573.1"/>
    <property type="molecule type" value="Transcribed_RNA"/>
</dbReference>
<proteinExistence type="predicted"/>
<dbReference type="AlphaFoldDB" id="A0A8D9BNE3"/>
<feature type="domain" description="Ig-like" evidence="1">
    <location>
        <begin position="13"/>
        <end position="98"/>
    </location>
</feature>
<dbReference type="InterPro" id="IPR036179">
    <property type="entry name" value="Ig-like_dom_sf"/>
</dbReference>
<reference evidence="2" key="1">
    <citation type="submission" date="2021-05" db="EMBL/GenBank/DDBJ databases">
        <authorList>
            <person name="Alioto T."/>
            <person name="Alioto T."/>
            <person name="Gomez Garrido J."/>
        </authorList>
    </citation>
    <scope>NUCLEOTIDE SEQUENCE</scope>
</reference>
<protein>
    <submittedName>
        <fullName evidence="2">Down syndrome cell adhesion molecule-like protein 1 homolog</fullName>
    </submittedName>
</protein>
<dbReference type="Pfam" id="PF13927">
    <property type="entry name" value="Ig_3"/>
    <property type="match status" value="1"/>
</dbReference>
<sequence>MINNNLYTSTVPPKIAPFNFGEETLSEGQATSISCLVSMGDLPISFSWLLNGRRIEDASDILISQTGRRISQLSIDAVYHNHIGNYSCLASNNASTVSYTALLMVNG</sequence>
<evidence type="ECO:0000313" key="2">
    <source>
        <dbReference type="EMBL" id="CAG6788573.1"/>
    </source>
</evidence>
<dbReference type="SMART" id="SM00409">
    <property type="entry name" value="IG"/>
    <property type="match status" value="1"/>
</dbReference>
<dbReference type="SMART" id="SM00408">
    <property type="entry name" value="IGc2"/>
    <property type="match status" value="1"/>
</dbReference>